<keyword evidence="4" id="KW-0804">Transcription</keyword>
<dbReference type="Gene3D" id="1.10.1660.10">
    <property type="match status" value="1"/>
</dbReference>
<evidence type="ECO:0000256" key="2">
    <source>
        <dbReference type="ARBA" id="ARBA00023015"/>
    </source>
</evidence>
<reference evidence="7" key="1">
    <citation type="submission" date="2017-09" db="EMBL/GenBank/DDBJ databases">
        <title>Depth-based differentiation of microbial function through sediment-hosted aquifers and enrichment of novel symbionts in the deep terrestrial subsurface.</title>
        <authorList>
            <person name="Probst A.J."/>
            <person name="Ladd B."/>
            <person name="Jarett J.K."/>
            <person name="Geller-Mcgrath D.E."/>
            <person name="Sieber C.M.K."/>
            <person name="Emerson J.B."/>
            <person name="Anantharaman K."/>
            <person name="Thomas B.C."/>
            <person name="Malmstrom R."/>
            <person name="Stieglmeier M."/>
            <person name="Klingl A."/>
            <person name="Woyke T."/>
            <person name="Ryan C.M."/>
            <person name="Banfield J.F."/>
        </authorList>
    </citation>
    <scope>NUCLEOTIDE SEQUENCE [LARGE SCALE GENOMIC DNA]</scope>
</reference>
<dbReference type="PROSITE" id="PS50937">
    <property type="entry name" value="HTH_MERR_2"/>
    <property type="match status" value="1"/>
</dbReference>
<comment type="caution">
    <text evidence="6">The sequence shown here is derived from an EMBL/GenBank/DDBJ whole genome shotgun (WGS) entry which is preliminary data.</text>
</comment>
<evidence type="ECO:0000256" key="4">
    <source>
        <dbReference type="ARBA" id="ARBA00023163"/>
    </source>
</evidence>
<evidence type="ECO:0000313" key="6">
    <source>
        <dbReference type="EMBL" id="PIT90738.1"/>
    </source>
</evidence>
<dbReference type="AlphaFoldDB" id="A0A2M6WD81"/>
<dbReference type="PANTHER" id="PTHR30204:SF69">
    <property type="entry name" value="MERR-FAMILY TRANSCRIPTIONAL REGULATOR"/>
    <property type="match status" value="1"/>
</dbReference>
<dbReference type="InterPro" id="IPR000551">
    <property type="entry name" value="MerR-type_HTH_dom"/>
</dbReference>
<dbReference type="Pfam" id="PF13411">
    <property type="entry name" value="MerR_1"/>
    <property type="match status" value="1"/>
</dbReference>
<evidence type="ECO:0000313" key="7">
    <source>
        <dbReference type="Proteomes" id="UP000230543"/>
    </source>
</evidence>
<keyword evidence="3" id="KW-0238">DNA-binding</keyword>
<organism evidence="6 7">
    <name type="scientific">Candidatus Komeilibacteria bacterium CG10_big_fil_rev_8_21_14_0_10_41_13</name>
    <dbReference type="NCBI Taxonomy" id="1974476"/>
    <lineage>
        <taxon>Bacteria</taxon>
        <taxon>Candidatus Komeiliibacteriota</taxon>
    </lineage>
</organism>
<keyword evidence="1" id="KW-0678">Repressor</keyword>
<dbReference type="Proteomes" id="UP000230543">
    <property type="component" value="Unassembled WGS sequence"/>
</dbReference>
<dbReference type="InterPro" id="IPR047057">
    <property type="entry name" value="MerR_fam"/>
</dbReference>
<sequence length="89" mass="10329">MSNSLKKAKNKNKKMPSSLFKISQLAREVGVLSSTINFYTNEGLLKAASRSQGGYRLYEPRYAVKRIKEIQKLQQDRRLRIDEIKKVLK</sequence>
<dbReference type="SUPFAM" id="SSF46955">
    <property type="entry name" value="Putative DNA-binding domain"/>
    <property type="match status" value="1"/>
</dbReference>
<dbReference type="PANTHER" id="PTHR30204">
    <property type="entry name" value="REDOX-CYCLING DRUG-SENSING TRANSCRIPTIONAL ACTIVATOR SOXR"/>
    <property type="match status" value="1"/>
</dbReference>
<proteinExistence type="predicted"/>
<gene>
    <name evidence="6" type="ORF">COU22_00525</name>
</gene>
<accession>A0A2M6WD81</accession>
<keyword evidence="2" id="KW-0805">Transcription regulation</keyword>
<name>A0A2M6WD81_9BACT</name>
<dbReference type="SMART" id="SM00422">
    <property type="entry name" value="HTH_MERR"/>
    <property type="match status" value="1"/>
</dbReference>
<dbReference type="GO" id="GO:0003677">
    <property type="term" value="F:DNA binding"/>
    <property type="evidence" value="ECO:0007669"/>
    <property type="project" value="UniProtKB-KW"/>
</dbReference>
<feature type="domain" description="HTH merR-type" evidence="5">
    <location>
        <begin position="19"/>
        <end position="89"/>
    </location>
</feature>
<dbReference type="InterPro" id="IPR009061">
    <property type="entry name" value="DNA-bd_dom_put_sf"/>
</dbReference>
<protein>
    <recommendedName>
        <fullName evidence="5">HTH merR-type domain-containing protein</fullName>
    </recommendedName>
</protein>
<evidence type="ECO:0000256" key="1">
    <source>
        <dbReference type="ARBA" id="ARBA00022491"/>
    </source>
</evidence>
<dbReference type="GO" id="GO:0003700">
    <property type="term" value="F:DNA-binding transcription factor activity"/>
    <property type="evidence" value="ECO:0007669"/>
    <property type="project" value="InterPro"/>
</dbReference>
<dbReference type="EMBL" id="PFBO01000018">
    <property type="protein sequence ID" value="PIT90738.1"/>
    <property type="molecule type" value="Genomic_DNA"/>
</dbReference>
<evidence type="ECO:0000259" key="5">
    <source>
        <dbReference type="PROSITE" id="PS50937"/>
    </source>
</evidence>
<evidence type="ECO:0000256" key="3">
    <source>
        <dbReference type="ARBA" id="ARBA00023125"/>
    </source>
</evidence>